<dbReference type="GO" id="GO:0000407">
    <property type="term" value="C:phagophore assembly site"/>
    <property type="evidence" value="ECO:0007669"/>
    <property type="project" value="UniProtKB-SubCell"/>
</dbReference>
<keyword evidence="4" id="KW-0813">Transport</keyword>
<organism evidence="9 10">
    <name type="scientific">Trichocladium antarcticum</name>
    <dbReference type="NCBI Taxonomy" id="1450529"/>
    <lineage>
        <taxon>Eukaryota</taxon>
        <taxon>Fungi</taxon>
        <taxon>Dikarya</taxon>
        <taxon>Ascomycota</taxon>
        <taxon>Pezizomycotina</taxon>
        <taxon>Sordariomycetes</taxon>
        <taxon>Sordariomycetidae</taxon>
        <taxon>Sordariales</taxon>
        <taxon>Chaetomiaceae</taxon>
        <taxon>Trichocladium</taxon>
    </lineage>
</organism>
<evidence type="ECO:0000256" key="7">
    <source>
        <dbReference type="SAM" id="MobiDB-lite"/>
    </source>
</evidence>
<evidence type="ECO:0000256" key="6">
    <source>
        <dbReference type="ARBA" id="ARBA00023006"/>
    </source>
</evidence>
<dbReference type="Gene3D" id="1.10.10.2570">
    <property type="match status" value="1"/>
</dbReference>
<evidence type="ECO:0000256" key="1">
    <source>
        <dbReference type="ARBA" id="ARBA00004329"/>
    </source>
</evidence>
<keyword evidence="6" id="KW-0072">Autophagy</keyword>
<feature type="region of interest" description="Disordered" evidence="7">
    <location>
        <begin position="26"/>
        <end position="47"/>
    </location>
</feature>
<evidence type="ECO:0000313" key="9">
    <source>
        <dbReference type="EMBL" id="KAK4133346.1"/>
    </source>
</evidence>
<evidence type="ECO:0000259" key="8">
    <source>
        <dbReference type="Pfam" id="PF18388"/>
    </source>
</evidence>
<comment type="caution">
    <text evidence="9">The sequence shown here is derived from an EMBL/GenBank/DDBJ whole genome shotgun (WGS) entry which is preliminary data.</text>
</comment>
<feature type="compositionally biased region" description="Basic and acidic residues" evidence="7">
    <location>
        <begin position="32"/>
        <end position="46"/>
    </location>
</feature>
<dbReference type="EMBL" id="MU853412">
    <property type="protein sequence ID" value="KAK4133346.1"/>
    <property type="molecule type" value="Genomic_DNA"/>
</dbReference>
<dbReference type="InterPro" id="IPR040666">
    <property type="entry name" value="Atg29_N"/>
</dbReference>
<dbReference type="InterPro" id="IPR039362">
    <property type="entry name" value="ATG29_sf"/>
</dbReference>
<sequence>MSPRRHPETFHHPSINIPFLASKQKTECTTMDNRKKPDQPAEEGRNPRYHVYVRLPFNRGDFVDPGTVNWDEKKSEALWSILSDSSLADVDWTKL</sequence>
<dbReference type="Proteomes" id="UP001304895">
    <property type="component" value="Unassembled WGS sequence"/>
</dbReference>
<dbReference type="InterPro" id="IPR039113">
    <property type="entry name" value="ATG29"/>
</dbReference>
<reference evidence="9" key="1">
    <citation type="journal article" date="2023" name="Mol. Phylogenet. Evol.">
        <title>Genome-scale phylogeny and comparative genomics of the fungal order Sordariales.</title>
        <authorList>
            <person name="Hensen N."/>
            <person name="Bonometti L."/>
            <person name="Westerberg I."/>
            <person name="Brannstrom I.O."/>
            <person name="Guillou S."/>
            <person name="Cros-Aarteil S."/>
            <person name="Calhoun S."/>
            <person name="Haridas S."/>
            <person name="Kuo A."/>
            <person name="Mondo S."/>
            <person name="Pangilinan J."/>
            <person name="Riley R."/>
            <person name="LaButti K."/>
            <person name="Andreopoulos B."/>
            <person name="Lipzen A."/>
            <person name="Chen C."/>
            <person name="Yan M."/>
            <person name="Daum C."/>
            <person name="Ng V."/>
            <person name="Clum A."/>
            <person name="Steindorff A."/>
            <person name="Ohm R.A."/>
            <person name="Martin F."/>
            <person name="Silar P."/>
            <person name="Natvig D.O."/>
            <person name="Lalanne C."/>
            <person name="Gautier V."/>
            <person name="Ament-Velasquez S.L."/>
            <person name="Kruys A."/>
            <person name="Hutchinson M.I."/>
            <person name="Powell A.J."/>
            <person name="Barry K."/>
            <person name="Miller A.N."/>
            <person name="Grigoriev I.V."/>
            <person name="Debuchy R."/>
            <person name="Gladieux P."/>
            <person name="Hiltunen Thoren M."/>
            <person name="Johannesson H."/>
        </authorList>
    </citation>
    <scope>NUCLEOTIDE SEQUENCE</scope>
    <source>
        <strain evidence="9">CBS 123565</strain>
    </source>
</reference>
<evidence type="ECO:0000256" key="3">
    <source>
        <dbReference type="ARBA" id="ARBA00013784"/>
    </source>
</evidence>
<dbReference type="GO" id="GO:0015031">
    <property type="term" value="P:protein transport"/>
    <property type="evidence" value="ECO:0007669"/>
    <property type="project" value="UniProtKB-KW"/>
</dbReference>
<evidence type="ECO:0000256" key="2">
    <source>
        <dbReference type="ARBA" id="ARBA00010082"/>
    </source>
</evidence>
<keyword evidence="5" id="KW-0653">Protein transport</keyword>
<dbReference type="Pfam" id="PF18388">
    <property type="entry name" value="ATG29_N"/>
    <property type="match status" value="1"/>
</dbReference>
<dbReference type="AlphaFoldDB" id="A0AAN6UIM7"/>
<dbReference type="PANTHER" id="PTHR40012">
    <property type="entry name" value="AUTOPHAGY-RELATED PROTEIN 29"/>
    <property type="match status" value="1"/>
</dbReference>
<protein>
    <recommendedName>
        <fullName evidence="3">Autophagy-related protein 29</fullName>
    </recommendedName>
</protein>
<evidence type="ECO:0000256" key="4">
    <source>
        <dbReference type="ARBA" id="ARBA00022448"/>
    </source>
</evidence>
<dbReference type="GO" id="GO:0000045">
    <property type="term" value="P:autophagosome assembly"/>
    <property type="evidence" value="ECO:0007669"/>
    <property type="project" value="InterPro"/>
</dbReference>
<comment type="subcellular location">
    <subcellularLocation>
        <location evidence="1">Preautophagosomal structure</location>
    </subcellularLocation>
</comment>
<proteinExistence type="inferred from homology"/>
<reference evidence="9" key="2">
    <citation type="submission" date="2023-05" db="EMBL/GenBank/DDBJ databases">
        <authorList>
            <consortium name="Lawrence Berkeley National Laboratory"/>
            <person name="Steindorff A."/>
            <person name="Hensen N."/>
            <person name="Bonometti L."/>
            <person name="Westerberg I."/>
            <person name="Brannstrom I.O."/>
            <person name="Guillou S."/>
            <person name="Cros-Aarteil S."/>
            <person name="Calhoun S."/>
            <person name="Haridas S."/>
            <person name="Kuo A."/>
            <person name="Mondo S."/>
            <person name="Pangilinan J."/>
            <person name="Riley R."/>
            <person name="Labutti K."/>
            <person name="Andreopoulos B."/>
            <person name="Lipzen A."/>
            <person name="Chen C."/>
            <person name="Yanf M."/>
            <person name="Daum C."/>
            <person name="Ng V."/>
            <person name="Clum A."/>
            <person name="Ohm R."/>
            <person name="Martin F."/>
            <person name="Silar P."/>
            <person name="Natvig D."/>
            <person name="Lalanne C."/>
            <person name="Gautier V."/>
            <person name="Ament-Velasquez S.L."/>
            <person name="Kruys A."/>
            <person name="Hutchinson M.I."/>
            <person name="Powell A.J."/>
            <person name="Barry K."/>
            <person name="Miller A.N."/>
            <person name="Grigoriev I.V."/>
            <person name="Debuchy R."/>
            <person name="Gladieux P."/>
            <person name="Thoren M.H."/>
            <person name="Johannesson H."/>
        </authorList>
    </citation>
    <scope>NUCLEOTIDE SEQUENCE</scope>
    <source>
        <strain evidence="9">CBS 123565</strain>
    </source>
</reference>
<evidence type="ECO:0000313" key="10">
    <source>
        <dbReference type="Proteomes" id="UP001304895"/>
    </source>
</evidence>
<keyword evidence="10" id="KW-1185">Reference proteome</keyword>
<gene>
    <name evidence="9" type="ORF">BT67DRAFT_47601</name>
</gene>
<name>A0AAN6UIM7_9PEZI</name>
<accession>A0AAN6UIM7</accession>
<comment type="similarity">
    <text evidence="2">Belongs to the ATG29 family.</text>
</comment>
<feature type="domain" description="Atg29 N-terminal" evidence="8">
    <location>
        <begin position="49"/>
        <end position="95"/>
    </location>
</feature>
<evidence type="ECO:0000256" key="5">
    <source>
        <dbReference type="ARBA" id="ARBA00022927"/>
    </source>
</evidence>
<dbReference type="PANTHER" id="PTHR40012:SF1">
    <property type="entry name" value="AUTOPHAGY-RELATED PROTEIN 29"/>
    <property type="match status" value="1"/>
</dbReference>